<dbReference type="InterPro" id="IPR011990">
    <property type="entry name" value="TPR-like_helical_dom_sf"/>
</dbReference>
<dbReference type="EMBL" id="CP063849">
    <property type="protein sequence ID" value="QOY86646.1"/>
    <property type="molecule type" value="Genomic_DNA"/>
</dbReference>
<proteinExistence type="predicted"/>
<sequence length="371" mass="41024">MRMLRFSLPLALAAAAWAQYPGLTLPPSGNNQKAAVIQFIGPVKVSIEYSSPAVHGPDGKDRRGQIWGKLVPYGMTNLGFGSGNPGPWRAGANENTVFTVSNDVMIEGKLLTAGRYGLHMLAGPEEWTLILSKNSDAWGSFFYEEGKDALRVSVKPQKHDYREWLTYEFTGRKPAQATAELQWEDLSVGWTIQVPNANDIYISHLEKELTTTPGFSHEGYISAVQFCLAENTHLEQALKWADAAINMRYVGQANFLTLSTKAQVLSKLNREAEAKEIMLTALNHPTATPLLIHQYGRQLLNDKKNQEALEVFQLNAKRNGDVWPVNVGLARAYAAVGDKPKALEHAKKALAQAPDEVNRKSLESMVESLSH</sequence>
<dbReference type="Gene3D" id="1.25.40.10">
    <property type="entry name" value="Tetratricopeptide repeat domain"/>
    <property type="match status" value="1"/>
</dbReference>
<dbReference type="AlphaFoldDB" id="A0A7S7SJP6"/>
<dbReference type="RefSeq" id="WP_194448315.1">
    <property type="nucleotide sequence ID" value="NZ_CP063849.1"/>
</dbReference>
<protein>
    <submittedName>
        <fullName evidence="2">DUF2911 domain-containing protein</fullName>
    </submittedName>
</protein>
<evidence type="ECO:0000313" key="2">
    <source>
        <dbReference type="EMBL" id="QOY86646.1"/>
    </source>
</evidence>
<dbReference type="InterPro" id="IPR021314">
    <property type="entry name" value="DUF2911"/>
</dbReference>
<feature type="signal peptide" evidence="1">
    <location>
        <begin position="1"/>
        <end position="18"/>
    </location>
</feature>
<accession>A0A7S7SJP6</accession>
<dbReference type="Proteomes" id="UP000593892">
    <property type="component" value="Chromosome"/>
</dbReference>
<dbReference type="Pfam" id="PF11138">
    <property type="entry name" value="DUF2911"/>
    <property type="match status" value="1"/>
</dbReference>
<dbReference type="KEGG" id="pfer:IRI77_28225"/>
<evidence type="ECO:0000313" key="3">
    <source>
        <dbReference type="Proteomes" id="UP000593892"/>
    </source>
</evidence>
<keyword evidence="3" id="KW-1185">Reference proteome</keyword>
<dbReference type="SUPFAM" id="SSF48452">
    <property type="entry name" value="TPR-like"/>
    <property type="match status" value="1"/>
</dbReference>
<organism evidence="2 3">
    <name type="scientific">Paludibaculum fermentans</name>
    <dbReference type="NCBI Taxonomy" id="1473598"/>
    <lineage>
        <taxon>Bacteria</taxon>
        <taxon>Pseudomonadati</taxon>
        <taxon>Acidobacteriota</taxon>
        <taxon>Terriglobia</taxon>
        <taxon>Bryobacterales</taxon>
        <taxon>Bryobacteraceae</taxon>
        <taxon>Paludibaculum</taxon>
    </lineage>
</organism>
<name>A0A7S7SJP6_PALFE</name>
<reference evidence="2 3" key="1">
    <citation type="submission" date="2020-10" db="EMBL/GenBank/DDBJ databases">
        <title>Complete genome sequence of Paludibaculum fermentans P105T, a facultatively anaerobic acidobacterium capable of dissimilatory Fe(III) reduction.</title>
        <authorList>
            <person name="Dedysh S.N."/>
            <person name="Beletsky A.V."/>
            <person name="Kulichevskaya I.S."/>
            <person name="Mardanov A.V."/>
            <person name="Ravin N.V."/>
        </authorList>
    </citation>
    <scope>NUCLEOTIDE SEQUENCE [LARGE SCALE GENOMIC DNA]</scope>
    <source>
        <strain evidence="2 3">P105</strain>
    </source>
</reference>
<feature type="chain" id="PRO_5032432182" evidence="1">
    <location>
        <begin position="19"/>
        <end position="371"/>
    </location>
</feature>
<keyword evidence="1" id="KW-0732">Signal</keyword>
<gene>
    <name evidence="2" type="ORF">IRI77_28225</name>
</gene>
<evidence type="ECO:0000256" key="1">
    <source>
        <dbReference type="SAM" id="SignalP"/>
    </source>
</evidence>